<organism evidence="1 2">
    <name type="scientific">Pomacea canaliculata</name>
    <name type="common">Golden apple snail</name>
    <dbReference type="NCBI Taxonomy" id="400727"/>
    <lineage>
        <taxon>Eukaryota</taxon>
        <taxon>Metazoa</taxon>
        <taxon>Spiralia</taxon>
        <taxon>Lophotrochozoa</taxon>
        <taxon>Mollusca</taxon>
        <taxon>Gastropoda</taxon>
        <taxon>Caenogastropoda</taxon>
        <taxon>Architaenioglossa</taxon>
        <taxon>Ampullarioidea</taxon>
        <taxon>Ampullariidae</taxon>
        <taxon>Pomacea</taxon>
    </lineage>
</organism>
<proteinExistence type="predicted"/>
<reference evidence="1 2" key="1">
    <citation type="submission" date="2018-04" db="EMBL/GenBank/DDBJ databases">
        <title>The genome of golden apple snail Pomacea canaliculata provides insight into stress tolerance and invasive adaptation.</title>
        <authorList>
            <person name="Liu C."/>
            <person name="Liu B."/>
            <person name="Ren Y."/>
            <person name="Zhang Y."/>
            <person name="Wang H."/>
            <person name="Li S."/>
            <person name="Jiang F."/>
            <person name="Yin L."/>
            <person name="Zhang G."/>
            <person name="Qian W."/>
            <person name="Fan W."/>
        </authorList>
    </citation>
    <scope>NUCLEOTIDE SEQUENCE [LARGE SCALE GENOMIC DNA]</scope>
    <source>
        <strain evidence="1">SZHN2017</strain>
        <tissue evidence="1">Muscle</tissue>
    </source>
</reference>
<sequence length="207" mass="22869">MSCRQDTLGRPRGRPAYRVPGQAARHLRDTLMEADVSPPTRCRYACLLAHLIKLPNHAAGGINIDLKINPRCLFTLVQSEIENITSQNKPKGSEVLAPARILKSRLYYLIRQSFTFPSSSPVRHLNGFTPSLAPSSHPYHTPTLLTGVTSVGEEPGGSWLWPLAPRTKNSAGRRAPLLRSLNKIHIFRPSCFAATASGQGREREKKS</sequence>
<dbReference type="AlphaFoldDB" id="A0A2T7P2U6"/>
<gene>
    <name evidence="1" type="ORF">C0Q70_12902</name>
</gene>
<comment type="caution">
    <text evidence="1">The sequence shown here is derived from an EMBL/GenBank/DDBJ whole genome shotgun (WGS) entry which is preliminary data.</text>
</comment>
<dbReference type="EMBL" id="PZQS01000007">
    <property type="protein sequence ID" value="PVD27730.1"/>
    <property type="molecule type" value="Genomic_DNA"/>
</dbReference>
<evidence type="ECO:0000313" key="1">
    <source>
        <dbReference type="EMBL" id="PVD27730.1"/>
    </source>
</evidence>
<name>A0A2T7P2U6_POMCA</name>
<evidence type="ECO:0000313" key="2">
    <source>
        <dbReference type="Proteomes" id="UP000245119"/>
    </source>
</evidence>
<protein>
    <submittedName>
        <fullName evidence="1">Uncharacterized protein</fullName>
    </submittedName>
</protein>
<accession>A0A2T7P2U6</accession>
<dbReference type="Proteomes" id="UP000245119">
    <property type="component" value="Linkage Group LG7"/>
</dbReference>
<keyword evidence="2" id="KW-1185">Reference proteome</keyword>